<dbReference type="GO" id="GO:0005886">
    <property type="term" value="C:plasma membrane"/>
    <property type="evidence" value="ECO:0007669"/>
    <property type="project" value="UniProtKB-SubCell"/>
</dbReference>
<keyword evidence="5 8" id="KW-0812">Transmembrane</keyword>
<feature type="transmembrane region" description="Helical" evidence="8">
    <location>
        <begin position="273"/>
        <end position="298"/>
    </location>
</feature>
<name>A0A011UAZ2_RUMAL</name>
<feature type="transmembrane region" description="Helical" evidence="8">
    <location>
        <begin position="46"/>
        <end position="65"/>
    </location>
</feature>
<keyword evidence="10" id="KW-1185">Reference proteome</keyword>
<comment type="caution">
    <text evidence="9">The sequence shown here is derived from an EMBL/GenBank/DDBJ whole genome shotgun (WGS) entry which is preliminary data.</text>
</comment>
<feature type="transmembrane region" description="Helical" evidence="8">
    <location>
        <begin position="246"/>
        <end position="267"/>
    </location>
</feature>
<comment type="subcellular location">
    <subcellularLocation>
        <location evidence="1">Cell membrane</location>
        <topology evidence="1">Multi-pass membrane protein</topology>
    </subcellularLocation>
</comment>
<dbReference type="OrthoDB" id="9793390at2"/>
<dbReference type="PANTHER" id="PTHR21716:SF53">
    <property type="entry name" value="PERMEASE PERM-RELATED"/>
    <property type="match status" value="1"/>
</dbReference>
<feature type="transmembrane region" description="Helical" evidence="8">
    <location>
        <begin position="336"/>
        <end position="369"/>
    </location>
</feature>
<dbReference type="PANTHER" id="PTHR21716">
    <property type="entry name" value="TRANSMEMBRANE PROTEIN"/>
    <property type="match status" value="1"/>
</dbReference>
<evidence type="ECO:0000256" key="5">
    <source>
        <dbReference type="ARBA" id="ARBA00022692"/>
    </source>
</evidence>
<dbReference type="Pfam" id="PF01594">
    <property type="entry name" value="AI-2E_transport"/>
    <property type="match status" value="1"/>
</dbReference>
<evidence type="ECO:0000256" key="1">
    <source>
        <dbReference type="ARBA" id="ARBA00004651"/>
    </source>
</evidence>
<feature type="transmembrane region" description="Helical" evidence="8">
    <location>
        <begin position="86"/>
        <end position="112"/>
    </location>
</feature>
<dbReference type="Proteomes" id="UP000021369">
    <property type="component" value="Unassembled WGS sequence"/>
</dbReference>
<protein>
    <submittedName>
        <fullName evidence="9">Membrane protein</fullName>
    </submittedName>
</protein>
<dbReference type="AlphaFoldDB" id="A0A011UAZ2"/>
<evidence type="ECO:0000256" key="2">
    <source>
        <dbReference type="ARBA" id="ARBA00009773"/>
    </source>
</evidence>
<dbReference type="GO" id="GO:0055085">
    <property type="term" value="P:transmembrane transport"/>
    <property type="evidence" value="ECO:0007669"/>
    <property type="project" value="TreeGrafter"/>
</dbReference>
<proteinExistence type="inferred from homology"/>
<comment type="similarity">
    <text evidence="2">Belongs to the autoinducer-2 exporter (AI-2E) (TC 2.A.86) family.</text>
</comment>
<evidence type="ECO:0000313" key="10">
    <source>
        <dbReference type="Proteomes" id="UP000021369"/>
    </source>
</evidence>
<reference evidence="9 10" key="1">
    <citation type="submission" date="2013-06" db="EMBL/GenBank/DDBJ databases">
        <title>Rumen cellulosomics: divergent fiber-degrading strategies revealed by comparative genome-wide analysis of six Ruminococcal strains.</title>
        <authorList>
            <person name="Dassa B."/>
            <person name="Borovok I."/>
            <person name="Lamed R."/>
            <person name="Flint H."/>
            <person name="Yeoman C.J."/>
            <person name="White B."/>
            <person name="Bayer E.A."/>
        </authorList>
    </citation>
    <scope>NUCLEOTIDE SEQUENCE [LARGE SCALE GENOMIC DNA]</scope>
    <source>
        <strain evidence="9 10">SY3</strain>
    </source>
</reference>
<evidence type="ECO:0000256" key="8">
    <source>
        <dbReference type="SAM" id="Phobius"/>
    </source>
</evidence>
<keyword evidence="6 8" id="KW-1133">Transmembrane helix</keyword>
<evidence type="ECO:0000256" key="4">
    <source>
        <dbReference type="ARBA" id="ARBA00022475"/>
    </source>
</evidence>
<feature type="transmembrane region" description="Helical" evidence="8">
    <location>
        <begin position="179"/>
        <end position="202"/>
    </location>
</feature>
<evidence type="ECO:0000256" key="6">
    <source>
        <dbReference type="ARBA" id="ARBA00022989"/>
    </source>
</evidence>
<dbReference type="EMBL" id="JEOB01000004">
    <property type="protein sequence ID" value="EXM37774.1"/>
    <property type="molecule type" value="Genomic_DNA"/>
</dbReference>
<keyword evidence="3" id="KW-0813">Transport</keyword>
<organism evidence="9 10">
    <name type="scientific">Ruminococcus albus SY3</name>
    <dbReference type="NCBI Taxonomy" id="1341156"/>
    <lineage>
        <taxon>Bacteria</taxon>
        <taxon>Bacillati</taxon>
        <taxon>Bacillota</taxon>
        <taxon>Clostridia</taxon>
        <taxon>Eubacteriales</taxon>
        <taxon>Oscillospiraceae</taxon>
        <taxon>Ruminococcus</taxon>
    </lineage>
</organism>
<dbReference type="InterPro" id="IPR002549">
    <property type="entry name" value="AI-2E-like"/>
</dbReference>
<dbReference type="PATRIC" id="fig|1341156.4.peg.2742"/>
<feature type="transmembrane region" description="Helical" evidence="8">
    <location>
        <begin position="305"/>
        <end position="324"/>
    </location>
</feature>
<gene>
    <name evidence="9" type="ORF">RASY3_15715</name>
</gene>
<evidence type="ECO:0000256" key="7">
    <source>
        <dbReference type="ARBA" id="ARBA00023136"/>
    </source>
</evidence>
<sequence>MKIYANKKYQTIAVYAAIVIAVNVLLVLALNNISDILDSIYHLFDVLQPVTWGLIIAFLTNPVMVRTSRFMGKLYKTEEQRQKASGFIKIISVIITELLFVGIVTGIVAIVVPELIKSVIEIFDNSGSIAESIQKWINKVFRNYPALEKAATNWLSDFNTDVGTIYDKLKPMLENILSGAWEIVTVVKNFLLGLIVSVYMLCSKEKLLAQFKKIIIAVTKKRTCEKVMAGFEQANSVFSGFITGKIIDSIIIGLICFIVLTIMSMPYATMISVMIGITNIIPFFGPLIGAVPTSLLILLVDPKKFIIFVVFVVVLQQFDGNILGPKILGDSTGLPGFWVLMSLILFGGIFGFGGMILAVPTTALLYSFIRGSVEEKLRNKKLPTSTDYYMKDVQHLYKKPPERTPLTAEELLALDIPSIDEVNEVSPEEQDEVIDLIEK</sequence>
<accession>A0A011UAZ2</accession>
<evidence type="ECO:0000313" key="9">
    <source>
        <dbReference type="EMBL" id="EXM37774.1"/>
    </source>
</evidence>
<evidence type="ECO:0000256" key="3">
    <source>
        <dbReference type="ARBA" id="ARBA00022448"/>
    </source>
</evidence>
<dbReference type="RefSeq" id="WP_037289666.1">
    <property type="nucleotide sequence ID" value="NZ_JEOB01000004.1"/>
</dbReference>
<keyword evidence="4" id="KW-1003">Cell membrane</keyword>
<keyword evidence="7 8" id="KW-0472">Membrane</keyword>
<feature type="transmembrane region" description="Helical" evidence="8">
    <location>
        <begin position="12"/>
        <end position="34"/>
    </location>
</feature>